<evidence type="ECO:0000313" key="2">
    <source>
        <dbReference type="Proteomes" id="UP000095472"/>
    </source>
</evidence>
<reference evidence="1 2" key="1">
    <citation type="journal article" date="2016" name="Genome Announc.">
        <title>Draft Genome Sequence of the Thermotolerant Cyanobacterium Desertifilum sp. IPPAS B-1220.</title>
        <authorList>
            <person name="Mironov K.S."/>
            <person name="Sinetova M.A."/>
            <person name="Bolatkhan K."/>
            <person name="Zayadan B.K."/>
            <person name="Ustinova V.V."/>
            <person name="Kupriyanova E.V."/>
            <person name="Skrypnik A.N."/>
            <person name="Gogoleva N.E."/>
            <person name="Gogolev Y.V."/>
            <person name="Los D.A."/>
        </authorList>
    </citation>
    <scope>NUCLEOTIDE SEQUENCE [LARGE SCALE GENOMIC DNA]</scope>
    <source>
        <strain evidence="1 2">IPPAS B-1220</strain>
    </source>
</reference>
<accession>A0ACD5H1V0</accession>
<keyword evidence="2" id="KW-1185">Reference proteome</keyword>
<sequence>MELCTHEPTQHSALYTQHSDKHSFPHKKSRLDKTLKNRVNLSNF</sequence>
<organism evidence="1 2">
    <name type="scientific">Desertifilum tharense IPPAS B-1220</name>
    <dbReference type="NCBI Taxonomy" id="1781255"/>
    <lineage>
        <taxon>Bacteria</taxon>
        <taxon>Bacillati</taxon>
        <taxon>Cyanobacteriota</taxon>
        <taxon>Cyanophyceae</taxon>
        <taxon>Desertifilales</taxon>
        <taxon>Desertifilaceae</taxon>
        <taxon>Desertifilum</taxon>
    </lineage>
</organism>
<proteinExistence type="predicted"/>
<name>A0ACD5H1V0_9CYAN</name>
<gene>
    <name evidence="1" type="ORF">BH720_017270</name>
</gene>
<evidence type="ECO:0000313" key="1">
    <source>
        <dbReference type="EMBL" id="XPM66801.1"/>
    </source>
</evidence>
<protein>
    <submittedName>
        <fullName evidence="1">Uncharacterized protein</fullName>
    </submittedName>
</protein>
<dbReference type="Proteomes" id="UP000095472">
    <property type="component" value="Chromosome"/>
</dbReference>
<dbReference type="EMBL" id="CP182909">
    <property type="protein sequence ID" value="XPM66801.1"/>
    <property type="molecule type" value="Genomic_DNA"/>
</dbReference>